<dbReference type="GO" id="GO:0030288">
    <property type="term" value="C:outer membrane-bounded periplasmic space"/>
    <property type="evidence" value="ECO:0007669"/>
    <property type="project" value="TreeGrafter"/>
</dbReference>
<reference evidence="6 7" key="1">
    <citation type="submission" date="2018-02" db="EMBL/GenBank/DDBJ databases">
        <title>novel marine gammaproteobacteria from coastal saline agro ecosystem.</title>
        <authorList>
            <person name="Krishnan R."/>
            <person name="Ramesh Kumar N."/>
        </authorList>
    </citation>
    <scope>NUCLEOTIDE SEQUENCE [LARGE SCALE GENOMIC DNA]</scope>
    <source>
        <strain evidence="6 7">228</strain>
    </source>
</reference>
<dbReference type="PANTHER" id="PTHR37481">
    <property type="entry name" value="LIPOPOLYSACCHARIDE EXPORT SYSTEM PROTEIN LPTC"/>
    <property type="match status" value="1"/>
</dbReference>
<dbReference type="Proteomes" id="UP000238196">
    <property type="component" value="Unassembled WGS sequence"/>
</dbReference>
<dbReference type="PANTHER" id="PTHR37481:SF1">
    <property type="entry name" value="LIPOPOLYSACCHARIDE EXPORT SYSTEM PROTEIN LPTC"/>
    <property type="match status" value="1"/>
</dbReference>
<keyword evidence="1" id="KW-1003">Cell membrane</keyword>
<evidence type="ECO:0000256" key="5">
    <source>
        <dbReference type="ARBA" id="ARBA00023136"/>
    </source>
</evidence>
<evidence type="ECO:0000256" key="3">
    <source>
        <dbReference type="ARBA" id="ARBA00022692"/>
    </source>
</evidence>
<sequence>MSLKNRVILILAFVLIGIALLRYDLREPDQPVLSLEVLDGEKADSYATDITTDRFDQNGQLASSVFSPRVDHFQSKGVSLLQMPDIRTWSQDGEWHTTAKNGRYYDADEHIELENNVVIDRQPPQNPITMATEWLRIDSHLEQASTDRPVVITAPDGIAEATGMTADWASNRVTLLSQVRATYETAR</sequence>
<evidence type="ECO:0000256" key="4">
    <source>
        <dbReference type="ARBA" id="ARBA00022989"/>
    </source>
</evidence>
<dbReference type="InterPro" id="IPR010664">
    <property type="entry name" value="LipoPS_assembly_LptC-rel"/>
</dbReference>
<accession>A0A2S5KJG5</accession>
<dbReference type="GO" id="GO:0017089">
    <property type="term" value="F:glycolipid transfer activity"/>
    <property type="evidence" value="ECO:0007669"/>
    <property type="project" value="TreeGrafter"/>
</dbReference>
<dbReference type="GO" id="GO:0015221">
    <property type="term" value="F:lipopolysaccharide transmembrane transporter activity"/>
    <property type="evidence" value="ECO:0007669"/>
    <property type="project" value="InterPro"/>
</dbReference>
<comment type="caution">
    <text evidence="6">The sequence shown here is derived from an EMBL/GenBank/DDBJ whole genome shotgun (WGS) entry which is preliminary data.</text>
</comment>
<dbReference type="HAMAP" id="MF_01915">
    <property type="entry name" value="LPS_assembly_LptC"/>
    <property type="match status" value="1"/>
</dbReference>
<dbReference type="OrthoDB" id="5797118at2"/>
<keyword evidence="3" id="KW-0812">Transmembrane</keyword>
<evidence type="ECO:0000256" key="1">
    <source>
        <dbReference type="ARBA" id="ARBA00022475"/>
    </source>
</evidence>
<keyword evidence="5" id="KW-0472">Membrane</keyword>
<dbReference type="GO" id="GO:0005886">
    <property type="term" value="C:plasma membrane"/>
    <property type="evidence" value="ECO:0007669"/>
    <property type="project" value="InterPro"/>
</dbReference>
<proteinExistence type="inferred from homology"/>
<organism evidence="6 7">
    <name type="scientific">Proteobacteria bacterium 228</name>
    <dbReference type="NCBI Taxonomy" id="2083153"/>
    <lineage>
        <taxon>Bacteria</taxon>
        <taxon>Pseudomonadati</taxon>
        <taxon>Pseudomonadota</taxon>
    </lineage>
</organism>
<dbReference type="InterPro" id="IPR026265">
    <property type="entry name" value="LptC"/>
</dbReference>
<dbReference type="AlphaFoldDB" id="A0A2S5KJG5"/>
<keyword evidence="4" id="KW-1133">Transmembrane helix</keyword>
<dbReference type="EMBL" id="PRLP01000127">
    <property type="protein sequence ID" value="PPC74775.1"/>
    <property type="molecule type" value="Genomic_DNA"/>
</dbReference>
<dbReference type="NCBIfam" id="TIGR04409">
    <property type="entry name" value="LptC_YrbK"/>
    <property type="match status" value="1"/>
</dbReference>
<evidence type="ECO:0000313" key="7">
    <source>
        <dbReference type="Proteomes" id="UP000238196"/>
    </source>
</evidence>
<dbReference type="InterPro" id="IPR052363">
    <property type="entry name" value="LPS_export_LptC"/>
</dbReference>
<evidence type="ECO:0000313" key="6">
    <source>
        <dbReference type="EMBL" id="PPC74775.1"/>
    </source>
</evidence>
<protein>
    <submittedName>
        <fullName evidence="6">LPS export ABC transporter periplasmic protein LptC</fullName>
    </submittedName>
</protein>
<evidence type="ECO:0000256" key="2">
    <source>
        <dbReference type="ARBA" id="ARBA00022519"/>
    </source>
</evidence>
<keyword evidence="2" id="KW-0997">Cell inner membrane</keyword>
<name>A0A2S5KJG5_9PROT</name>
<gene>
    <name evidence="6" type="primary">lptC</name>
    <name evidence="6" type="ORF">C4K68_23895</name>
</gene>
<dbReference type="Pfam" id="PF06835">
    <property type="entry name" value="LptC"/>
    <property type="match status" value="1"/>
</dbReference>
<dbReference type="Gene3D" id="2.60.450.10">
    <property type="entry name" value="Lipopolysaccharide (LPS) transport protein A like domain"/>
    <property type="match status" value="1"/>
</dbReference>